<name>A0A2M9R685_9FLAO</name>
<dbReference type="OrthoDB" id="6710009at2"/>
<dbReference type="AlphaFoldDB" id="A0A2M9R685"/>
<protein>
    <submittedName>
        <fullName evidence="1">Uncharacterized protein</fullName>
    </submittedName>
</protein>
<reference evidence="1 2" key="1">
    <citation type="submission" date="2017-06" db="EMBL/GenBank/DDBJ databases">
        <title>Description of Avrilella dinanensis gen. nov. sp. nov.</title>
        <authorList>
            <person name="Leyer C."/>
            <person name="Sassi M."/>
            <person name="Minet J."/>
            <person name="Kayal S."/>
            <person name="Cattoir V."/>
        </authorList>
    </citation>
    <scope>NUCLEOTIDE SEQUENCE [LARGE SCALE GENOMIC DNA]</scope>
    <source>
        <strain evidence="1 2">UR159</strain>
    </source>
</reference>
<dbReference type="Proteomes" id="UP000231960">
    <property type="component" value="Unassembled WGS sequence"/>
</dbReference>
<sequence>MRKIVVDIFLKIMGVSAVSGITFSDSAIYLISDLDSALYTYEQTNGKLAQTDLIPEADSVYYKNGVVNLPKKIKPDFEALYENDSLVYVFGSGSKPNRNFGYKINKSTMEYEFLDLSWLYDSMRDFAGMDEKDFNIEGVTFARGEWYFFNRGNGPESKNMIFTVQGENLVDDFNVFHQEYELPEINGHISGFSDATAVNGVLYFIATAEGTKSTYNDGEILGTLLGAIPLKDMEITFTQKISDTHKFEGITVYQKSPRKIEFLLSEDNDTDNQEATIYKMSIDVGF</sequence>
<dbReference type="EMBL" id="NIPO01000001">
    <property type="protein sequence ID" value="PJR04381.1"/>
    <property type="molecule type" value="Genomic_DNA"/>
</dbReference>
<comment type="caution">
    <text evidence="1">The sequence shown here is derived from an EMBL/GenBank/DDBJ whole genome shotgun (WGS) entry which is preliminary data.</text>
</comment>
<keyword evidence="2" id="KW-1185">Reference proteome</keyword>
<proteinExistence type="predicted"/>
<dbReference type="Pfam" id="PF22000">
    <property type="entry name" value="DUF6929"/>
    <property type="match status" value="1"/>
</dbReference>
<evidence type="ECO:0000313" key="2">
    <source>
        <dbReference type="Proteomes" id="UP000231960"/>
    </source>
</evidence>
<dbReference type="InterPro" id="IPR053851">
    <property type="entry name" value="DUF6929"/>
</dbReference>
<evidence type="ECO:0000313" key="1">
    <source>
        <dbReference type="EMBL" id="PJR04381.1"/>
    </source>
</evidence>
<dbReference type="RefSeq" id="WP_100677941.1">
    <property type="nucleotide sequence ID" value="NZ_NIPO01000001.1"/>
</dbReference>
<accession>A0A2M9R685</accession>
<gene>
    <name evidence="1" type="ORF">CDL10_07400</name>
</gene>
<organism evidence="1 2">
    <name type="scientific">Avrilella dinanensis</name>
    <dbReference type="NCBI Taxonomy" id="2008672"/>
    <lineage>
        <taxon>Bacteria</taxon>
        <taxon>Pseudomonadati</taxon>
        <taxon>Bacteroidota</taxon>
        <taxon>Flavobacteriia</taxon>
        <taxon>Flavobacteriales</taxon>
        <taxon>Flavobacteriaceae</taxon>
        <taxon>Avrilella</taxon>
    </lineage>
</organism>